<comment type="caution">
    <text evidence="3">The sequence shown here is derived from an EMBL/GenBank/DDBJ whole genome shotgun (WGS) entry which is preliminary data.</text>
</comment>
<proteinExistence type="predicted"/>
<accession>A0AAX6HDL2</accession>
<keyword evidence="2" id="KW-1133">Transmembrane helix</keyword>
<name>A0AAX6HDL2_IRIPA</name>
<protein>
    <submittedName>
        <fullName evidence="3">Ras-related protein RABE1c-like</fullName>
    </submittedName>
</protein>
<dbReference type="Proteomes" id="UP001140949">
    <property type="component" value="Unassembled WGS sequence"/>
</dbReference>
<organism evidence="3 4">
    <name type="scientific">Iris pallida</name>
    <name type="common">Sweet iris</name>
    <dbReference type="NCBI Taxonomy" id="29817"/>
    <lineage>
        <taxon>Eukaryota</taxon>
        <taxon>Viridiplantae</taxon>
        <taxon>Streptophyta</taxon>
        <taxon>Embryophyta</taxon>
        <taxon>Tracheophyta</taxon>
        <taxon>Spermatophyta</taxon>
        <taxon>Magnoliopsida</taxon>
        <taxon>Liliopsida</taxon>
        <taxon>Asparagales</taxon>
        <taxon>Iridaceae</taxon>
        <taxon>Iridoideae</taxon>
        <taxon>Irideae</taxon>
        <taxon>Iris</taxon>
    </lineage>
</organism>
<evidence type="ECO:0000256" key="2">
    <source>
        <dbReference type="SAM" id="Phobius"/>
    </source>
</evidence>
<feature type="transmembrane region" description="Helical" evidence="2">
    <location>
        <begin position="6"/>
        <end position="26"/>
    </location>
</feature>
<keyword evidence="4" id="KW-1185">Reference proteome</keyword>
<dbReference type="EMBL" id="JANAVB010010600">
    <property type="protein sequence ID" value="KAJ6838661.1"/>
    <property type="molecule type" value="Genomic_DNA"/>
</dbReference>
<sequence length="100" mass="11315">MEKIILFHLVDAMGASYSNVVYVLKLRHKSDMQSKMIERPLQDNISTLNPKVNASRDADPESEEIQDGKIREITMDNVDSEPLVAMALHLTDSDFVNLLN</sequence>
<keyword evidence="2" id="KW-0472">Membrane</keyword>
<evidence type="ECO:0000256" key="1">
    <source>
        <dbReference type="SAM" id="MobiDB-lite"/>
    </source>
</evidence>
<evidence type="ECO:0000313" key="3">
    <source>
        <dbReference type="EMBL" id="KAJ6838661.1"/>
    </source>
</evidence>
<reference evidence="3" key="2">
    <citation type="submission" date="2023-04" db="EMBL/GenBank/DDBJ databases">
        <authorList>
            <person name="Bruccoleri R.E."/>
            <person name="Oakeley E.J."/>
            <person name="Faust A.-M."/>
            <person name="Dessus-Babus S."/>
            <person name="Altorfer M."/>
            <person name="Burckhardt D."/>
            <person name="Oertli M."/>
            <person name="Naumann U."/>
            <person name="Petersen F."/>
            <person name="Wong J."/>
        </authorList>
    </citation>
    <scope>NUCLEOTIDE SEQUENCE</scope>
    <source>
        <strain evidence="3">GSM-AAB239-AS_SAM_17_03QT</strain>
        <tissue evidence="3">Leaf</tissue>
    </source>
</reference>
<reference evidence="3" key="1">
    <citation type="journal article" date="2023" name="GigaByte">
        <title>Genome assembly of the bearded iris, Iris pallida Lam.</title>
        <authorList>
            <person name="Bruccoleri R.E."/>
            <person name="Oakeley E.J."/>
            <person name="Faust A.M.E."/>
            <person name="Altorfer M."/>
            <person name="Dessus-Babus S."/>
            <person name="Burckhardt D."/>
            <person name="Oertli M."/>
            <person name="Naumann U."/>
            <person name="Petersen F."/>
            <person name="Wong J."/>
        </authorList>
    </citation>
    <scope>NUCLEOTIDE SEQUENCE</scope>
    <source>
        <strain evidence="3">GSM-AAB239-AS_SAM_17_03QT</strain>
    </source>
</reference>
<keyword evidence="2" id="KW-0812">Transmembrane</keyword>
<feature type="region of interest" description="Disordered" evidence="1">
    <location>
        <begin position="47"/>
        <end position="69"/>
    </location>
</feature>
<dbReference type="AlphaFoldDB" id="A0AAX6HDL2"/>
<gene>
    <name evidence="3" type="ORF">M6B38_318560</name>
</gene>
<evidence type="ECO:0000313" key="4">
    <source>
        <dbReference type="Proteomes" id="UP001140949"/>
    </source>
</evidence>